<accession>A0ABS9QF15</accession>
<dbReference type="Proteomes" id="UP001201701">
    <property type="component" value="Unassembled WGS sequence"/>
</dbReference>
<reference evidence="2 3" key="1">
    <citation type="submission" date="2022-02" db="EMBL/GenBank/DDBJ databases">
        <title>Draft genome sequence of Mezorhizobium retamae strain IRAMC:0171 isolated from Retama raetam nodules.</title>
        <authorList>
            <person name="Bengaied R."/>
            <person name="Sbissi I."/>
            <person name="Huber K."/>
            <person name="Ghodbane F."/>
            <person name="Nouioui I."/>
            <person name="Tarhouni M."/>
            <person name="Gtari M."/>
        </authorList>
    </citation>
    <scope>NUCLEOTIDE SEQUENCE [LARGE SCALE GENOMIC DNA]</scope>
    <source>
        <strain evidence="2 3">IRAMC:0171</strain>
    </source>
</reference>
<evidence type="ECO:0000313" key="2">
    <source>
        <dbReference type="EMBL" id="MCG7505229.1"/>
    </source>
</evidence>
<dbReference type="EMBL" id="JAKREW010000006">
    <property type="protein sequence ID" value="MCG7505229.1"/>
    <property type="molecule type" value="Genomic_DNA"/>
</dbReference>
<evidence type="ECO:0008006" key="4">
    <source>
        <dbReference type="Google" id="ProtNLM"/>
    </source>
</evidence>
<organism evidence="2 3">
    <name type="scientific">Mesorhizobium retamae</name>
    <dbReference type="NCBI Taxonomy" id="2912854"/>
    <lineage>
        <taxon>Bacteria</taxon>
        <taxon>Pseudomonadati</taxon>
        <taxon>Pseudomonadota</taxon>
        <taxon>Alphaproteobacteria</taxon>
        <taxon>Hyphomicrobiales</taxon>
        <taxon>Phyllobacteriaceae</taxon>
        <taxon>Mesorhizobium</taxon>
    </lineage>
</organism>
<keyword evidence="3" id="KW-1185">Reference proteome</keyword>
<comment type="caution">
    <text evidence="2">The sequence shown here is derived from an EMBL/GenBank/DDBJ whole genome shotgun (WGS) entry which is preliminary data.</text>
</comment>
<gene>
    <name evidence="2" type="ORF">L4923_09370</name>
</gene>
<evidence type="ECO:0000256" key="1">
    <source>
        <dbReference type="SAM" id="MobiDB-lite"/>
    </source>
</evidence>
<evidence type="ECO:0000313" key="3">
    <source>
        <dbReference type="Proteomes" id="UP001201701"/>
    </source>
</evidence>
<protein>
    <recommendedName>
        <fullName evidence="4">DUF2934 domain-containing protein</fullName>
    </recommendedName>
</protein>
<dbReference type="RefSeq" id="WP_239364001.1">
    <property type="nucleotide sequence ID" value="NZ_JAKREW010000006.1"/>
</dbReference>
<proteinExistence type="predicted"/>
<name>A0ABS9QF15_9HYPH</name>
<sequence>MSHTANRFEQMMPRWVRHLKTRYRRHKASTPEDVDAHWREMAENDLYGANTPDYTHVPKESAQSDHPANPKPQQ</sequence>
<feature type="region of interest" description="Disordered" evidence="1">
    <location>
        <begin position="44"/>
        <end position="74"/>
    </location>
</feature>